<dbReference type="CDD" id="cd01563">
    <property type="entry name" value="Thr-synth_1"/>
    <property type="match status" value="1"/>
</dbReference>
<dbReference type="Proteomes" id="UP000069906">
    <property type="component" value="Chromosome"/>
</dbReference>
<dbReference type="NCBIfam" id="NF006050">
    <property type="entry name" value="PRK08197.1"/>
    <property type="match status" value="1"/>
</dbReference>
<dbReference type="HOGENOM" id="CLU_028142_4_1_2"/>
<keyword evidence="3 5" id="KW-0456">Lyase</keyword>
<dbReference type="EC" id="4.2.3.1" evidence="5"/>
<dbReference type="GO" id="GO:0004795">
    <property type="term" value="F:threonine synthase activity"/>
    <property type="evidence" value="ECO:0007669"/>
    <property type="project" value="UniProtKB-EC"/>
</dbReference>
<dbReference type="OrthoDB" id="341080at2157"/>
<dbReference type="SUPFAM" id="SSF53686">
    <property type="entry name" value="Tryptophan synthase beta subunit-like PLP-dependent enzymes"/>
    <property type="match status" value="1"/>
</dbReference>
<dbReference type="KEGG" id="hsf:HLASA_0789"/>
<dbReference type="PATRIC" id="fig|1604004.4.peg.829"/>
<dbReference type="AlphaFoldDB" id="A0A0F7P953"/>
<reference evidence="7" key="2">
    <citation type="submission" date="2015-05" db="EMBL/GenBank/DDBJ databases">
        <title>Complete genome sequence of Halanaeroarchaeum sulfurireducens type strain M27-SA2, a sulfate-reducer haloarchaeon from marine anoxic lake Medee.</title>
        <authorList>
            <person name="Messina E."/>
            <person name="Kublanov I.V."/>
            <person name="Toshchakov S."/>
            <person name="Arcadi E."/>
            <person name="La Spada G."/>
            <person name="La Cono V."/>
            <person name="Yakimov M.M."/>
        </authorList>
    </citation>
    <scope>NUCLEOTIDE SEQUENCE [LARGE SCALE GENOMIC DNA]</scope>
    <source>
        <strain evidence="7">M27-SA2</strain>
    </source>
</reference>
<comment type="cofactor">
    <cofactor evidence="1">
        <name>pyridoxal 5'-phosphate</name>
        <dbReference type="ChEBI" id="CHEBI:597326"/>
    </cofactor>
</comment>
<protein>
    <submittedName>
        <fullName evidence="5">Threonine synthase</fullName>
        <ecNumber evidence="5">4.2.3.1</ecNumber>
    </submittedName>
</protein>
<dbReference type="GO" id="GO:0006567">
    <property type="term" value="P:L-threonine catabolic process"/>
    <property type="evidence" value="ECO:0007669"/>
    <property type="project" value="TreeGrafter"/>
</dbReference>
<gene>
    <name evidence="5" type="primary">thrC1</name>
    <name evidence="6" type="ORF">HLASA_0789</name>
    <name evidence="5" type="ORF">HLASF_0792</name>
</gene>
<evidence type="ECO:0000313" key="5">
    <source>
        <dbReference type="EMBL" id="AKH97287.1"/>
    </source>
</evidence>
<dbReference type="GeneID" id="26010152"/>
<reference evidence="6 7" key="3">
    <citation type="journal article" date="2016" name="Stand. Genomic Sci.">
        <title>Complete genome sequence of 'Halanaeroarchaeum sulfurireducens' M27-SA2, a sulfur-reducing and acetate-oxidizing haloarchaeon from the deep-sea hypersaline anoxic lake Medee.</title>
        <authorList>
            <person name="Messina E."/>
            <person name="Sorokin D.Y."/>
            <person name="Kublanov I.V."/>
            <person name="Toshchakov S."/>
            <person name="Lopatina A."/>
            <person name="Arcadi E."/>
            <person name="Smedile F."/>
            <person name="La Spada G."/>
            <person name="La Cono V."/>
            <person name="Yakimov M.M."/>
        </authorList>
    </citation>
    <scope>NUCLEOTIDE SEQUENCE [LARGE SCALE GENOMIC DNA]</scope>
    <source>
        <strain evidence="6 7">M27-SA2</strain>
    </source>
</reference>
<dbReference type="EMBL" id="CP011564">
    <property type="protein sequence ID" value="ALG81689.1"/>
    <property type="molecule type" value="Genomic_DNA"/>
</dbReference>
<dbReference type="GO" id="GO:0004794">
    <property type="term" value="F:threonine deaminase activity"/>
    <property type="evidence" value="ECO:0007669"/>
    <property type="project" value="TreeGrafter"/>
</dbReference>
<evidence type="ECO:0000256" key="1">
    <source>
        <dbReference type="ARBA" id="ARBA00001933"/>
    </source>
</evidence>
<proteinExistence type="predicted"/>
<sequence length="397" mass="41979">MDTTRAFVGLTCRDCEATVDVDAGTHRCPECGGKLDPTYDESELDLDRETFTDRRMDSMWRYEELLPFPRESAVSIGEGATQLVEAPQLAETVGVGRVLIKDEGGNPTGTVADRGLSVTATAALGHDAETLALASTGNGGQSTSAYAGAAGLPSQVYVPSRTGYTNKAMVTVHGGEMTVVEGRIDDAVGDFEDDLTNAADWYPVQPFQTPYRHEGEKTLFYEIVEQLDWTVPDAIVVPTGDGTELVGSYKGATEFHEMGLIDEVPALYAAQADGCAPIVRAIEEDRPTPEPWQQPDTICGGIEIPDPNAGQWALEAVRETGGGAVSTVDDAILEAAVDVAQSVGVEMSPSAGAAVSGAQELANRGTLGENDTVVLVNTATGNRQSDVLRSHLMKKGI</sequence>
<accession>A0A0F7P953</accession>
<evidence type="ECO:0000259" key="4">
    <source>
        <dbReference type="Pfam" id="PF00291"/>
    </source>
</evidence>
<dbReference type="GO" id="GO:0009097">
    <property type="term" value="P:isoleucine biosynthetic process"/>
    <property type="evidence" value="ECO:0007669"/>
    <property type="project" value="TreeGrafter"/>
</dbReference>
<dbReference type="PANTHER" id="PTHR48078">
    <property type="entry name" value="THREONINE DEHYDRATASE, MITOCHONDRIAL-RELATED"/>
    <property type="match status" value="1"/>
</dbReference>
<evidence type="ECO:0000256" key="2">
    <source>
        <dbReference type="ARBA" id="ARBA00022898"/>
    </source>
</evidence>
<keyword evidence="8" id="KW-1185">Reference proteome</keyword>
<feature type="domain" description="Tryptophan synthase beta chain-like PALP" evidence="4">
    <location>
        <begin position="75"/>
        <end position="378"/>
    </location>
</feature>
<dbReference type="Proteomes" id="UP000060390">
    <property type="component" value="Chromosome"/>
</dbReference>
<dbReference type="PANTHER" id="PTHR48078:SF6">
    <property type="entry name" value="L-THREONINE DEHYDRATASE CATABOLIC TDCB"/>
    <property type="match status" value="1"/>
</dbReference>
<evidence type="ECO:0000313" key="6">
    <source>
        <dbReference type="EMBL" id="ALG81689.1"/>
    </source>
</evidence>
<organism evidence="5 8">
    <name type="scientific">Halanaeroarchaeum sulfurireducens</name>
    <dbReference type="NCBI Taxonomy" id="1604004"/>
    <lineage>
        <taxon>Archaea</taxon>
        <taxon>Methanobacteriati</taxon>
        <taxon>Methanobacteriota</taxon>
        <taxon>Stenosarchaea group</taxon>
        <taxon>Halobacteria</taxon>
        <taxon>Halobacteriales</taxon>
        <taxon>Halobacteriaceae</taxon>
        <taxon>Halanaeroarchaeum</taxon>
    </lineage>
</organism>
<name>A0A0F7P953_9EURY</name>
<dbReference type="Gene3D" id="3.40.50.1100">
    <property type="match status" value="2"/>
</dbReference>
<dbReference type="RefSeq" id="WP_050048072.1">
    <property type="nucleotide sequence ID" value="NZ_CP008874.1"/>
</dbReference>
<dbReference type="InterPro" id="IPR050147">
    <property type="entry name" value="Ser/Thr_Dehydratase"/>
</dbReference>
<dbReference type="InterPro" id="IPR001926">
    <property type="entry name" value="TrpB-like_PALP"/>
</dbReference>
<evidence type="ECO:0000313" key="8">
    <source>
        <dbReference type="Proteomes" id="UP000069906"/>
    </source>
</evidence>
<evidence type="ECO:0000313" key="7">
    <source>
        <dbReference type="Proteomes" id="UP000060390"/>
    </source>
</evidence>
<dbReference type="Pfam" id="PF00291">
    <property type="entry name" value="PALP"/>
    <property type="match status" value="1"/>
</dbReference>
<evidence type="ECO:0000256" key="3">
    <source>
        <dbReference type="ARBA" id="ARBA00023239"/>
    </source>
</evidence>
<dbReference type="EMBL" id="CP008874">
    <property type="protein sequence ID" value="AKH97287.1"/>
    <property type="molecule type" value="Genomic_DNA"/>
</dbReference>
<dbReference type="GO" id="GO:0003941">
    <property type="term" value="F:L-serine ammonia-lyase activity"/>
    <property type="evidence" value="ECO:0007669"/>
    <property type="project" value="TreeGrafter"/>
</dbReference>
<dbReference type="InterPro" id="IPR036052">
    <property type="entry name" value="TrpB-like_PALP_sf"/>
</dbReference>
<dbReference type="GO" id="GO:0006565">
    <property type="term" value="P:L-serine catabolic process"/>
    <property type="evidence" value="ECO:0007669"/>
    <property type="project" value="TreeGrafter"/>
</dbReference>
<reference evidence="5 8" key="1">
    <citation type="journal article" date="2015" name="ISME J.">
        <title>Elemental sulfur and acetate can support life of a novel strictly anaerobic haloarchaeon.</title>
        <authorList>
            <person name="Sorokin D.Y."/>
            <person name="Kublanov I.V."/>
            <person name="Gavrilov S.N."/>
            <person name="Rojo D."/>
            <person name="Roman P."/>
            <person name="Golyshin P.N."/>
            <person name="Slepak V.Z."/>
            <person name="Smedile F."/>
            <person name="Ferrer M."/>
            <person name="Messina E."/>
            <person name="La Cono V."/>
            <person name="Yakimov M.M."/>
        </authorList>
    </citation>
    <scope>NUCLEOTIDE SEQUENCE [LARGE SCALE GENOMIC DNA]</scope>
    <source>
        <strain evidence="5 8">HSR2</strain>
    </source>
</reference>
<dbReference type="KEGG" id="hsu:HLASF_0792"/>
<keyword evidence="2" id="KW-0663">Pyridoxal phosphate</keyword>
<dbReference type="STRING" id="1604004.HLASA_0789"/>